<dbReference type="Proteomes" id="UP000009049">
    <property type="component" value="Chromosome"/>
</dbReference>
<dbReference type="KEGG" id="rbi:RB2501_15504"/>
<keyword evidence="5" id="KW-0547">Nucleotide-binding</keyword>
<dbReference type="HOGENOM" id="CLU_001370_0_2_10"/>
<dbReference type="Gene3D" id="1.10.8.280">
    <property type="entry name" value="ABC transporter ATPase domain-like"/>
    <property type="match status" value="1"/>
</dbReference>
<evidence type="ECO:0000256" key="1">
    <source>
        <dbReference type="ARBA" id="ARBA00004496"/>
    </source>
</evidence>
<keyword evidence="9" id="KW-0862">Zinc</keyword>
<dbReference type="NCBIfam" id="TIGR00630">
    <property type="entry name" value="uvra"/>
    <property type="match status" value="1"/>
</dbReference>
<dbReference type="GO" id="GO:0005524">
    <property type="term" value="F:ATP binding"/>
    <property type="evidence" value="ECO:0007669"/>
    <property type="project" value="UniProtKB-KW"/>
</dbReference>
<evidence type="ECO:0000313" key="18">
    <source>
        <dbReference type="EMBL" id="EAR15747.1"/>
    </source>
</evidence>
<evidence type="ECO:0000313" key="19">
    <source>
        <dbReference type="Proteomes" id="UP000009049"/>
    </source>
</evidence>
<keyword evidence="2" id="KW-0963">Cytoplasm</keyword>
<accession>A4CLJ8</accession>
<evidence type="ECO:0000256" key="12">
    <source>
        <dbReference type="ARBA" id="ARBA00023125"/>
    </source>
</evidence>
<dbReference type="InterPro" id="IPR027417">
    <property type="entry name" value="P-loop_NTPase"/>
</dbReference>
<dbReference type="Pfam" id="PF17760">
    <property type="entry name" value="UvrA_inter"/>
    <property type="match status" value="1"/>
</dbReference>
<dbReference type="NCBIfam" id="NF001503">
    <property type="entry name" value="PRK00349.1"/>
    <property type="match status" value="1"/>
</dbReference>
<dbReference type="PANTHER" id="PTHR43152:SF3">
    <property type="entry name" value="UVRABC SYSTEM PROTEIN A"/>
    <property type="match status" value="1"/>
</dbReference>
<evidence type="ECO:0000256" key="11">
    <source>
        <dbReference type="ARBA" id="ARBA00022881"/>
    </source>
</evidence>
<dbReference type="STRING" id="313596.RB2501_15504"/>
<dbReference type="GO" id="GO:0003677">
    <property type="term" value="F:DNA binding"/>
    <property type="evidence" value="ECO:0007669"/>
    <property type="project" value="UniProtKB-KW"/>
</dbReference>
<dbReference type="OrthoDB" id="9809851at2"/>
<dbReference type="Gene3D" id="3.40.50.300">
    <property type="entry name" value="P-loop containing nucleotide triphosphate hydrolases"/>
    <property type="match status" value="2"/>
</dbReference>
<name>A4CLJ8_ROBBH</name>
<dbReference type="eggNOG" id="COG0178">
    <property type="taxonomic scope" value="Bacteria"/>
</dbReference>
<evidence type="ECO:0000256" key="5">
    <source>
        <dbReference type="ARBA" id="ARBA00022741"/>
    </source>
</evidence>
<dbReference type="InterPro" id="IPR041102">
    <property type="entry name" value="UvrA_inter"/>
</dbReference>
<keyword evidence="10" id="KW-0067">ATP-binding</keyword>
<keyword evidence="11" id="KW-0267">Excision nuclease</keyword>
<reference evidence="18 19" key="1">
    <citation type="journal article" date="2009" name="J. Bacteriol.">
        <title>Complete genome sequence of Robiginitalea biformata HTCC2501.</title>
        <authorList>
            <person name="Oh H.M."/>
            <person name="Giovannoni S.J."/>
            <person name="Lee K."/>
            <person name="Ferriera S."/>
            <person name="Johnson J."/>
            <person name="Cho J.C."/>
        </authorList>
    </citation>
    <scope>NUCLEOTIDE SEQUENCE [LARGE SCALE GENOMIC DNA]</scope>
    <source>
        <strain evidence="19">ATCC BAA-864 / HTCC2501 / KCTC 12146</strain>
    </source>
</reference>
<dbReference type="AlphaFoldDB" id="A4CLJ8"/>
<dbReference type="GO" id="GO:0016887">
    <property type="term" value="F:ATP hydrolysis activity"/>
    <property type="evidence" value="ECO:0007669"/>
    <property type="project" value="InterPro"/>
</dbReference>
<keyword evidence="13" id="KW-0234">DNA repair</keyword>
<dbReference type="PANTHER" id="PTHR43152">
    <property type="entry name" value="UVRABC SYSTEM PROTEIN A"/>
    <property type="match status" value="1"/>
</dbReference>
<evidence type="ECO:0000256" key="2">
    <source>
        <dbReference type="ARBA" id="ARBA00022490"/>
    </source>
</evidence>
<evidence type="ECO:0000256" key="7">
    <source>
        <dbReference type="ARBA" id="ARBA00022769"/>
    </source>
</evidence>
<keyword evidence="3" id="KW-0479">Metal-binding</keyword>
<dbReference type="GO" id="GO:0005737">
    <property type="term" value="C:cytoplasm"/>
    <property type="evidence" value="ECO:0007669"/>
    <property type="project" value="UniProtKB-SubCell"/>
</dbReference>
<dbReference type="Pfam" id="PF17755">
    <property type="entry name" value="UvrA_DNA-bind"/>
    <property type="match status" value="1"/>
</dbReference>
<gene>
    <name evidence="18" type="ordered locus">RB2501_15504</name>
</gene>
<dbReference type="GO" id="GO:0004518">
    <property type="term" value="F:nuclease activity"/>
    <property type="evidence" value="ECO:0007669"/>
    <property type="project" value="UniProtKB-KW"/>
</dbReference>
<evidence type="ECO:0000256" key="14">
    <source>
        <dbReference type="ARBA" id="ARBA00038000"/>
    </source>
</evidence>
<dbReference type="InterPro" id="IPR041552">
    <property type="entry name" value="UvrA_DNA-bd"/>
</dbReference>
<dbReference type="Gene3D" id="1.20.1580.10">
    <property type="entry name" value="ABC transporter ATPase like domain"/>
    <property type="match status" value="2"/>
</dbReference>
<dbReference type="InterPro" id="IPR013815">
    <property type="entry name" value="ATP_grasp_subdomain_1"/>
</dbReference>
<dbReference type="InterPro" id="IPR004602">
    <property type="entry name" value="UvrA"/>
</dbReference>
<keyword evidence="6" id="KW-0227">DNA damage</keyword>
<dbReference type="InterPro" id="IPR017871">
    <property type="entry name" value="ABC_transporter-like_CS"/>
</dbReference>
<protein>
    <recommendedName>
        <fullName evidence="15">UvrABC system protein A</fullName>
    </recommendedName>
    <alternativeName>
        <fullName evidence="16">Excinuclease ABC subunit A</fullName>
    </alternativeName>
</protein>
<keyword evidence="12" id="KW-0238">DNA-binding</keyword>
<dbReference type="GO" id="GO:0006289">
    <property type="term" value="P:nucleotide-excision repair"/>
    <property type="evidence" value="ECO:0007669"/>
    <property type="project" value="InterPro"/>
</dbReference>
<evidence type="ECO:0000256" key="9">
    <source>
        <dbReference type="ARBA" id="ARBA00022833"/>
    </source>
</evidence>
<proteinExistence type="inferred from homology"/>
<keyword evidence="19" id="KW-1185">Reference proteome</keyword>
<keyword evidence="4" id="KW-0677">Repeat</keyword>
<dbReference type="SUPFAM" id="SSF52540">
    <property type="entry name" value="P-loop containing nucleoside triphosphate hydrolases"/>
    <property type="match status" value="2"/>
</dbReference>
<evidence type="ECO:0000256" key="8">
    <source>
        <dbReference type="ARBA" id="ARBA00022771"/>
    </source>
</evidence>
<evidence type="ECO:0000256" key="13">
    <source>
        <dbReference type="ARBA" id="ARBA00023204"/>
    </source>
</evidence>
<evidence type="ECO:0000256" key="10">
    <source>
        <dbReference type="ARBA" id="ARBA00022840"/>
    </source>
</evidence>
<comment type="subcellular location">
    <subcellularLocation>
        <location evidence="1">Cytoplasm</location>
    </subcellularLocation>
</comment>
<dbReference type="InterPro" id="IPR003439">
    <property type="entry name" value="ABC_transporter-like_ATP-bd"/>
</dbReference>
<comment type="similarity">
    <text evidence="14">Belongs to the ABC transporter superfamily. UvrA family.</text>
</comment>
<evidence type="ECO:0000256" key="16">
    <source>
        <dbReference type="ARBA" id="ARBA00042156"/>
    </source>
</evidence>
<evidence type="ECO:0000259" key="17">
    <source>
        <dbReference type="PROSITE" id="PS50893"/>
    </source>
</evidence>
<dbReference type="PROSITE" id="PS50893">
    <property type="entry name" value="ABC_TRANSPORTER_2"/>
    <property type="match status" value="1"/>
</dbReference>
<keyword evidence="7" id="KW-0228">DNA excision</keyword>
<dbReference type="Gene3D" id="3.30.1490.20">
    <property type="entry name" value="ATP-grasp fold, A domain"/>
    <property type="match status" value="1"/>
</dbReference>
<evidence type="ECO:0000256" key="3">
    <source>
        <dbReference type="ARBA" id="ARBA00022723"/>
    </source>
</evidence>
<sequence>MPAPVQADPRQNILIQGARLHNLKNIDVVIPRNQLVVITGMSGSGKSSLAFDTLYAEGQRRYVESLSSYARQFLGKLDKPKVDQIRGIAPAIAIEQKVNSTNPRSTVGTTTEIYDYLKLLYARVGRTYSPVSGEEVKKDRVSDVVDFVRSFPEGSRLLLLAPLRIPEEREVSKSLELLSKQGYARIKHQGEVVRIDPDLEGVGREFELVVDRIVVREGEDFLNRLAGAVDTAFFEGKGECYVESLADGTRTPFSNKFERDGMQFPEPNVHLFSFNNPYGACPKCEGYGDVIGIDADLVIPNTGLSVYENAIFPWRGDSMGWYRDQLVNSAYKFDFPIHKPWFELSEEQQALVWEGNEHFTGLNAFFAKLEEKSYKIQNRVMLSRYRGKTRCSVCRGRRLRKEAEYVRIYGKSISDLVEMPLYKLQAYFDELELSDHDSRIARRLLTEIRNRLAYLMQVGLGYLTLNRKSNTLSGGESQRINLATSLGSSLVGSMYILDEPSIGLHPRDTENLIGVLESLRDLGNTVIVVEHDEDMMRAADRIIDIGPEAGTHGGRVVAEGTLGDILASDSFTARYLNGSLNIPVPARRRPPRGHIDILGAREHNLKNIDVRIPLQVLTVITGVSGSGKSTLIRRILYPMLQKELGGYGEKAGQHTEFKGEFQFVKYVEMVDQNPIGRSSRSNPVTYIKAYDDIRNLYAAQKLSKLRGYKSKHFSFNVDGGRCDKCKGDGEITVEMQFMADVHLECDQCGGRRFRKEVLEVKFEGASIADILEMTVSDSIEFFKEHKQEKIAARLQPLQDVGLGYVTLGQPSSTLSGGEAQRIKLASFLGKGQTRDKGVFIFDEPTTGLHFHDIHKLLTSFNALLEKGHSIVVIEHNIELIKSADHVIDLGPEGGDKGGQIVAFGSPEEIAAHPDSLTGRYLKGKL</sequence>
<evidence type="ECO:0000256" key="15">
    <source>
        <dbReference type="ARBA" id="ARBA00039316"/>
    </source>
</evidence>
<organism evidence="18 19">
    <name type="scientific">Robiginitalea biformata (strain ATCC BAA-864 / DSM 15991 / KCTC 12146 / HTCC2501)</name>
    <dbReference type="NCBI Taxonomy" id="313596"/>
    <lineage>
        <taxon>Bacteria</taxon>
        <taxon>Pseudomonadati</taxon>
        <taxon>Bacteroidota</taxon>
        <taxon>Flavobacteriia</taxon>
        <taxon>Flavobacteriales</taxon>
        <taxon>Flavobacteriaceae</taxon>
        <taxon>Robiginitalea</taxon>
    </lineage>
</organism>
<evidence type="ECO:0000256" key="4">
    <source>
        <dbReference type="ARBA" id="ARBA00022737"/>
    </source>
</evidence>
<dbReference type="GO" id="GO:0009380">
    <property type="term" value="C:excinuclease repair complex"/>
    <property type="evidence" value="ECO:0007669"/>
    <property type="project" value="InterPro"/>
</dbReference>
<dbReference type="RefSeq" id="WP_015755062.1">
    <property type="nucleotide sequence ID" value="NC_013222.1"/>
</dbReference>
<evidence type="ECO:0000256" key="6">
    <source>
        <dbReference type="ARBA" id="ARBA00022763"/>
    </source>
</evidence>
<feature type="domain" description="ABC transporter" evidence="17">
    <location>
        <begin position="580"/>
        <end position="922"/>
    </location>
</feature>
<dbReference type="EMBL" id="CP001712">
    <property type="protein sequence ID" value="EAR15747.1"/>
    <property type="molecule type" value="Genomic_DNA"/>
</dbReference>
<keyword evidence="8" id="KW-0863">Zinc-finger</keyword>
<dbReference type="GO" id="GO:0008270">
    <property type="term" value="F:zinc ion binding"/>
    <property type="evidence" value="ECO:0007669"/>
    <property type="project" value="UniProtKB-KW"/>
</dbReference>
<dbReference type="PROSITE" id="PS00211">
    <property type="entry name" value="ABC_TRANSPORTER_1"/>
    <property type="match status" value="2"/>
</dbReference>